<comment type="caution">
    <text evidence="2">The sequence shown here is derived from an EMBL/GenBank/DDBJ whole genome shotgun (WGS) entry which is preliminary data.</text>
</comment>
<gene>
    <name evidence="2" type="ORF">J4710_08495</name>
</gene>
<evidence type="ECO:0000259" key="1">
    <source>
        <dbReference type="Pfam" id="PF04235"/>
    </source>
</evidence>
<evidence type="ECO:0000313" key="2">
    <source>
        <dbReference type="EMBL" id="MBO1919989.1"/>
    </source>
</evidence>
<dbReference type="InterPro" id="IPR007349">
    <property type="entry name" value="DUF418"/>
</dbReference>
<dbReference type="AlphaFoldDB" id="A0A939SS31"/>
<name>A0A939SS31_STAXY</name>
<dbReference type="EMBL" id="JAGETT010000056">
    <property type="protein sequence ID" value="MBO1919989.1"/>
    <property type="molecule type" value="Genomic_DNA"/>
</dbReference>
<organism evidence="2">
    <name type="scientific">Staphylococcus xylosus</name>
    <dbReference type="NCBI Taxonomy" id="1288"/>
    <lineage>
        <taxon>Bacteria</taxon>
        <taxon>Bacillati</taxon>
        <taxon>Bacillota</taxon>
        <taxon>Bacilli</taxon>
        <taxon>Bacillales</taxon>
        <taxon>Staphylococcaceae</taxon>
        <taxon>Staphylococcus</taxon>
    </lineage>
</organism>
<feature type="domain" description="DUF418" evidence="1">
    <location>
        <begin position="3"/>
        <end position="34"/>
    </location>
</feature>
<protein>
    <submittedName>
        <fullName evidence="2">DUF418 domain-containing protein</fullName>
    </submittedName>
</protein>
<dbReference type="Pfam" id="PF04235">
    <property type="entry name" value="DUF418"/>
    <property type="match status" value="1"/>
</dbReference>
<proteinExistence type="predicted"/>
<reference evidence="2" key="1">
    <citation type="submission" date="2021-03" db="EMBL/GenBank/DDBJ databases">
        <title>Molecular epidemiology and mechanisms of colistin and carbapenem resistance in Enterobacteriaceae from clinical isolates, the environment and porcine samples in Pretoria, South Africa.</title>
        <authorList>
            <person name="Bogoshi D."/>
            <person name="Mbelle N.M."/>
            <person name="Naidoo V."/>
            <person name="Osei Sekyere J."/>
        </authorList>
    </citation>
    <scope>NUCLEOTIDE SEQUENCE</scope>
    <source>
        <strain evidence="2">ESB009</strain>
    </source>
</reference>
<accession>A0A939SS31</accession>
<sequence length="41" mass="5257">MCFLYYKIVISLIWLKYYKWGPLEYIWKLATYMKWMINITK</sequence>